<evidence type="ECO:0000313" key="1">
    <source>
        <dbReference type="EMBL" id="EFP01124.1"/>
    </source>
</evidence>
<protein>
    <submittedName>
        <fullName evidence="1">Uncharacterized protein</fullName>
    </submittedName>
</protein>
<name>E3NJS0_CAERE</name>
<proteinExistence type="predicted"/>
<dbReference type="InParanoid" id="E3NJS0"/>
<sequence>MNYSRRIYLPNFNIHSQDHNDDDYILETNEGGTQLEAFTRNIFRHELSQYIEKLEFLTVIERRVSTNAIIKVLDVLVTDTDSRAVRK</sequence>
<dbReference type="EMBL" id="DS268754">
    <property type="protein sequence ID" value="EFP01124.1"/>
    <property type="molecule type" value="Genomic_DNA"/>
</dbReference>
<dbReference type="Proteomes" id="UP000008281">
    <property type="component" value="Unassembled WGS sequence"/>
</dbReference>
<gene>
    <name evidence="1" type="ORF">CRE_15764</name>
</gene>
<organism evidence="2">
    <name type="scientific">Caenorhabditis remanei</name>
    <name type="common">Caenorhabditis vulgaris</name>
    <dbReference type="NCBI Taxonomy" id="31234"/>
    <lineage>
        <taxon>Eukaryota</taxon>
        <taxon>Metazoa</taxon>
        <taxon>Ecdysozoa</taxon>
        <taxon>Nematoda</taxon>
        <taxon>Chromadorea</taxon>
        <taxon>Rhabditida</taxon>
        <taxon>Rhabditina</taxon>
        <taxon>Rhabditomorpha</taxon>
        <taxon>Rhabditoidea</taxon>
        <taxon>Rhabditidae</taxon>
        <taxon>Peloderinae</taxon>
        <taxon>Caenorhabditis</taxon>
    </lineage>
</organism>
<dbReference type="AlphaFoldDB" id="E3NJS0"/>
<evidence type="ECO:0000313" key="2">
    <source>
        <dbReference type="Proteomes" id="UP000008281"/>
    </source>
</evidence>
<keyword evidence="2" id="KW-1185">Reference proteome</keyword>
<dbReference type="HOGENOM" id="CLU_2485473_0_0_1"/>
<accession>E3NJS0</accession>
<reference evidence="1" key="1">
    <citation type="submission" date="2007-07" db="EMBL/GenBank/DDBJ databases">
        <title>PCAP assembly of the Caenorhabditis remanei genome.</title>
        <authorList>
            <consortium name="The Caenorhabditis remanei Sequencing Consortium"/>
            <person name="Wilson R.K."/>
        </authorList>
    </citation>
    <scope>NUCLEOTIDE SEQUENCE [LARGE SCALE GENOMIC DNA]</scope>
    <source>
        <strain evidence="1">PB4641</strain>
    </source>
</reference>